<dbReference type="RefSeq" id="WP_011759368.1">
    <property type="nucleotide sequence ID" value="NC_008700.1"/>
</dbReference>
<dbReference type="InterPro" id="IPR039426">
    <property type="entry name" value="TonB-dep_rcpt-like"/>
</dbReference>
<dbReference type="OrthoDB" id="176248at2"/>
<dbReference type="Gene3D" id="2.40.170.20">
    <property type="entry name" value="TonB-dependent receptor, beta-barrel domain"/>
    <property type="match status" value="1"/>
</dbReference>
<evidence type="ECO:0000259" key="12">
    <source>
        <dbReference type="Pfam" id="PF07715"/>
    </source>
</evidence>
<comment type="subcellular location">
    <subcellularLocation>
        <location evidence="1 8">Cell outer membrane</location>
        <topology evidence="1 8">Multi-pass membrane protein</topology>
    </subcellularLocation>
</comment>
<evidence type="ECO:0000256" key="10">
    <source>
        <dbReference type="SAM" id="SignalP"/>
    </source>
</evidence>
<evidence type="ECO:0000256" key="2">
    <source>
        <dbReference type="ARBA" id="ARBA00022448"/>
    </source>
</evidence>
<organism evidence="13 14">
    <name type="scientific">Shewanella amazonensis (strain ATCC BAA-1098 / SB2B)</name>
    <dbReference type="NCBI Taxonomy" id="326297"/>
    <lineage>
        <taxon>Bacteria</taxon>
        <taxon>Pseudomonadati</taxon>
        <taxon>Pseudomonadota</taxon>
        <taxon>Gammaproteobacteria</taxon>
        <taxon>Alteromonadales</taxon>
        <taxon>Shewanellaceae</taxon>
        <taxon>Shewanella</taxon>
    </lineage>
</organism>
<dbReference type="PANTHER" id="PTHR47234:SF2">
    <property type="entry name" value="TONB-DEPENDENT RECEPTOR"/>
    <property type="match status" value="1"/>
</dbReference>
<proteinExistence type="inferred from homology"/>
<dbReference type="EMBL" id="CP000507">
    <property type="protein sequence ID" value="ABL99459.1"/>
    <property type="molecule type" value="Genomic_DNA"/>
</dbReference>
<gene>
    <name evidence="13" type="ordered locus">Sama_1252</name>
</gene>
<sequence>MLKNSMLAKSVRFALVAGATTAAFTAPTVYAADEGEKVERIEVTGSRIKRTDLETASPITMFSAEDIANSGVATLEDFVQNIPAINGGAEGSSVNNGSRGFATASLRGLGSGRTLVLINGRRFASGDLNSIPTAYVERIEVLRDGASTVYGSDAIAGVINFITKKDFEGIEFGAQYDIASEGDGEKTLLSVTTGTSSDRGNVVMSLQYTKREAIWQGDRDFSACPIFERGGEKVCGGSGTIPYGQFFYTGANSPAGGHVIDPSTGAIRKFDQAVDGYNYAVASYMVTPQEVFSINGAGRYEISDTLTGFMEGGFTNRQSDQLMAPEGTFWGPTMPASNPYNPTGEDLIVVRRLAETGGRGFTQDFSDYRMVFGLEGSLGDYYWDLSYNFARYVDSRLDLGRVNPTRAETLLDPDLCAKDSDCPGIWNPLAEGTLTPEMLAYAFVPNSPVVRGETRQLQGNISGSLFGLELPGGEVMFAAGFEKRWDEYQSVPDGAASIGQIYSVAGEPTSGDYSVNEAYAEFDMPVLEGLPFAESVRVTAAVRYSDFDFLDDGSTNTKFGLEWVPFDGLMLRSTLADGFRAPSVSELYAPQSETNLAYAEPCKNYATGTQNATVKANCAAEGLPGNFELSSNQSSTVVGGNPDLQPEESESFTAGFVYSHDIGFSASVDYFNIEITNGIGTAGTDNVVSACWNSANFSSPLCDLIKGPSLTGDAPHPTSPYRTALGPVAGILLTNANLSTFETSGYDFDLSYKTDIGEGQFSALLNGTYLEQYDYLPYEGADIVSAAGKVAADQWETTLAVFPRLRANLSLNYTMDNWSVSWQTRYQSEGEDYFASEDNLDNIADSIWYHDVQGTYFAMDNLSLTVGVRNLFDEEAPYISNNQDMNTIPVSYDTAGQYWYARVNVKF</sequence>
<dbReference type="KEGG" id="saz:Sama_1252"/>
<keyword evidence="3 8" id="KW-1134">Transmembrane beta strand</keyword>
<feature type="chain" id="PRO_5002636790" evidence="10">
    <location>
        <begin position="32"/>
        <end position="907"/>
    </location>
</feature>
<evidence type="ECO:0000313" key="14">
    <source>
        <dbReference type="Proteomes" id="UP000009175"/>
    </source>
</evidence>
<feature type="signal peptide" evidence="10">
    <location>
        <begin position="1"/>
        <end position="31"/>
    </location>
</feature>
<dbReference type="SUPFAM" id="SSF56935">
    <property type="entry name" value="Porins"/>
    <property type="match status" value="1"/>
</dbReference>
<keyword evidence="6 8" id="KW-0472">Membrane</keyword>
<evidence type="ECO:0000256" key="6">
    <source>
        <dbReference type="ARBA" id="ARBA00023136"/>
    </source>
</evidence>
<dbReference type="PANTHER" id="PTHR47234">
    <property type="match status" value="1"/>
</dbReference>
<dbReference type="Pfam" id="PF00593">
    <property type="entry name" value="TonB_dep_Rec_b-barrel"/>
    <property type="match status" value="1"/>
</dbReference>
<dbReference type="STRING" id="326297.Sama_1252"/>
<keyword evidence="5 9" id="KW-0798">TonB box</keyword>
<evidence type="ECO:0000256" key="9">
    <source>
        <dbReference type="RuleBase" id="RU003357"/>
    </source>
</evidence>
<evidence type="ECO:0000256" key="1">
    <source>
        <dbReference type="ARBA" id="ARBA00004571"/>
    </source>
</evidence>
<keyword evidence="4 8" id="KW-0812">Transmembrane</keyword>
<evidence type="ECO:0000259" key="11">
    <source>
        <dbReference type="Pfam" id="PF00593"/>
    </source>
</evidence>
<evidence type="ECO:0000313" key="13">
    <source>
        <dbReference type="EMBL" id="ABL99459.1"/>
    </source>
</evidence>
<evidence type="ECO:0000256" key="8">
    <source>
        <dbReference type="PROSITE-ProRule" id="PRU01360"/>
    </source>
</evidence>
<keyword evidence="10" id="KW-0732">Signal</keyword>
<keyword evidence="7 8" id="KW-0998">Cell outer membrane</keyword>
<dbReference type="GO" id="GO:0009279">
    <property type="term" value="C:cell outer membrane"/>
    <property type="evidence" value="ECO:0007669"/>
    <property type="project" value="UniProtKB-SubCell"/>
</dbReference>
<dbReference type="PROSITE" id="PS52016">
    <property type="entry name" value="TONB_DEPENDENT_REC_3"/>
    <property type="match status" value="1"/>
</dbReference>
<dbReference type="InterPro" id="IPR012910">
    <property type="entry name" value="Plug_dom"/>
</dbReference>
<evidence type="ECO:0000256" key="7">
    <source>
        <dbReference type="ARBA" id="ARBA00023237"/>
    </source>
</evidence>
<dbReference type="HOGENOM" id="CLU_010745_0_0_6"/>
<keyword evidence="14" id="KW-1185">Reference proteome</keyword>
<keyword evidence="13" id="KW-0675">Receptor</keyword>
<comment type="similarity">
    <text evidence="8 9">Belongs to the TonB-dependent receptor family.</text>
</comment>
<dbReference type="Gene3D" id="2.170.130.10">
    <property type="entry name" value="TonB-dependent receptor, plug domain"/>
    <property type="match status" value="1"/>
</dbReference>
<evidence type="ECO:0000256" key="4">
    <source>
        <dbReference type="ARBA" id="ARBA00022692"/>
    </source>
</evidence>
<feature type="domain" description="TonB-dependent receptor-like beta-barrel" evidence="11">
    <location>
        <begin position="356"/>
        <end position="871"/>
    </location>
</feature>
<dbReference type="Proteomes" id="UP000009175">
    <property type="component" value="Chromosome"/>
</dbReference>
<keyword evidence="2 8" id="KW-0813">Transport</keyword>
<protein>
    <submittedName>
        <fullName evidence="13">TonB-dependent receptor</fullName>
    </submittedName>
</protein>
<dbReference type="InterPro" id="IPR036942">
    <property type="entry name" value="Beta-barrel_TonB_sf"/>
</dbReference>
<dbReference type="AlphaFoldDB" id="A1S503"/>
<dbReference type="InterPro" id="IPR000531">
    <property type="entry name" value="Beta-barrel_TonB"/>
</dbReference>
<dbReference type="CDD" id="cd01347">
    <property type="entry name" value="ligand_gated_channel"/>
    <property type="match status" value="1"/>
</dbReference>
<dbReference type="Pfam" id="PF07715">
    <property type="entry name" value="Plug"/>
    <property type="match status" value="1"/>
</dbReference>
<feature type="domain" description="TonB-dependent receptor plug" evidence="12">
    <location>
        <begin position="53"/>
        <end position="158"/>
    </location>
</feature>
<evidence type="ECO:0000256" key="5">
    <source>
        <dbReference type="ARBA" id="ARBA00023077"/>
    </source>
</evidence>
<dbReference type="eggNOG" id="COG4771">
    <property type="taxonomic scope" value="Bacteria"/>
</dbReference>
<name>A1S503_SHEAM</name>
<accession>A1S503</accession>
<dbReference type="InterPro" id="IPR037066">
    <property type="entry name" value="Plug_dom_sf"/>
</dbReference>
<evidence type="ECO:0000256" key="3">
    <source>
        <dbReference type="ARBA" id="ARBA00022452"/>
    </source>
</evidence>
<reference evidence="13 14" key="1">
    <citation type="submission" date="2006-12" db="EMBL/GenBank/DDBJ databases">
        <title>Complete sequence of Shewanella amazonensis SB2B.</title>
        <authorList>
            <consortium name="US DOE Joint Genome Institute"/>
            <person name="Copeland A."/>
            <person name="Lucas S."/>
            <person name="Lapidus A."/>
            <person name="Barry K."/>
            <person name="Detter J.C."/>
            <person name="Glavina del Rio T."/>
            <person name="Hammon N."/>
            <person name="Israni S."/>
            <person name="Dalin E."/>
            <person name="Tice H."/>
            <person name="Pitluck S."/>
            <person name="Munk A.C."/>
            <person name="Brettin T."/>
            <person name="Bruce D."/>
            <person name="Han C."/>
            <person name="Tapia R."/>
            <person name="Gilna P."/>
            <person name="Schmutz J."/>
            <person name="Larimer F."/>
            <person name="Land M."/>
            <person name="Hauser L."/>
            <person name="Kyrpides N."/>
            <person name="Mikhailova N."/>
            <person name="Fredrickson J."/>
            <person name="Richardson P."/>
        </authorList>
    </citation>
    <scope>NUCLEOTIDE SEQUENCE [LARGE SCALE GENOMIC DNA]</scope>
    <source>
        <strain evidence="14">ATCC BAA-1098 / SB2B</strain>
    </source>
</reference>